<dbReference type="Gene3D" id="2.60.120.1440">
    <property type="match status" value="1"/>
</dbReference>
<dbReference type="InterPro" id="IPR012373">
    <property type="entry name" value="Ferrdict_sens_TM"/>
</dbReference>
<dbReference type="AlphaFoldDB" id="A0A5C5VVT6"/>
<name>A0A5C5VVT6_9PLAN</name>
<keyword evidence="1" id="KW-0812">Transmembrane</keyword>
<evidence type="ECO:0000313" key="2">
    <source>
        <dbReference type="EMBL" id="TWT42786.1"/>
    </source>
</evidence>
<proteinExistence type="predicted"/>
<accession>A0A5C5VVT6</accession>
<evidence type="ECO:0000313" key="3">
    <source>
        <dbReference type="Proteomes" id="UP000317243"/>
    </source>
</evidence>
<dbReference type="EMBL" id="SIHI01000038">
    <property type="protein sequence ID" value="TWT42786.1"/>
    <property type="molecule type" value="Genomic_DNA"/>
</dbReference>
<comment type="caution">
    <text evidence="2">The sequence shown here is derived from an EMBL/GenBank/DDBJ whole genome shotgun (WGS) entry which is preliminary data.</text>
</comment>
<dbReference type="RefSeq" id="WP_146511979.1">
    <property type="nucleotide sequence ID" value="NZ_SIHI01000038.1"/>
</dbReference>
<keyword evidence="1" id="KW-1133">Transmembrane helix</keyword>
<gene>
    <name evidence="2" type="ORF">KOR42_46410</name>
</gene>
<protein>
    <submittedName>
        <fullName evidence="2">FecR protein</fullName>
    </submittedName>
</protein>
<keyword evidence="3" id="KW-1185">Reference proteome</keyword>
<dbReference type="PANTHER" id="PTHR30273">
    <property type="entry name" value="PERIPLASMIC SIGNAL SENSOR AND SIGMA FACTOR ACTIVATOR FECR-RELATED"/>
    <property type="match status" value="1"/>
</dbReference>
<reference evidence="2 3" key="1">
    <citation type="submission" date="2019-02" db="EMBL/GenBank/DDBJ databases">
        <title>Deep-cultivation of Planctomycetes and their phenomic and genomic characterization uncovers novel biology.</title>
        <authorList>
            <person name="Wiegand S."/>
            <person name="Jogler M."/>
            <person name="Boedeker C."/>
            <person name="Pinto D."/>
            <person name="Vollmers J."/>
            <person name="Rivas-Marin E."/>
            <person name="Kohn T."/>
            <person name="Peeters S.H."/>
            <person name="Heuer A."/>
            <person name="Rast P."/>
            <person name="Oberbeckmann S."/>
            <person name="Bunk B."/>
            <person name="Jeske O."/>
            <person name="Meyerdierks A."/>
            <person name="Storesund J.E."/>
            <person name="Kallscheuer N."/>
            <person name="Luecker S."/>
            <person name="Lage O.M."/>
            <person name="Pohl T."/>
            <person name="Merkel B.J."/>
            <person name="Hornburger P."/>
            <person name="Mueller R.-W."/>
            <person name="Bruemmer F."/>
            <person name="Labrenz M."/>
            <person name="Spormann A.M."/>
            <person name="Op Den Camp H."/>
            <person name="Overmann J."/>
            <person name="Amann R."/>
            <person name="Jetten M.S.M."/>
            <person name="Mascher T."/>
            <person name="Medema M.H."/>
            <person name="Devos D.P."/>
            <person name="Kaster A.-K."/>
            <person name="Ovreas L."/>
            <person name="Rohde M."/>
            <person name="Galperin M.Y."/>
            <person name="Jogler C."/>
        </authorList>
    </citation>
    <scope>NUCLEOTIDE SEQUENCE [LARGE SCALE GENOMIC DNA]</scope>
    <source>
        <strain evidence="2 3">KOR42</strain>
    </source>
</reference>
<dbReference type="PANTHER" id="PTHR30273:SF2">
    <property type="entry name" value="PROTEIN FECR"/>
    <property type="match status" value="1"/>
</dbReference>
<sequence>MEPQSLIHRYLIGTATEDDVQKLEILLLKHPELRREFVTAVATDTGLRDIALERAVNSATNARFPRTNRFRTWSMVGVVAATVLLFLVLRTAIQPIENVAMLVSSENASWESVLPTVPGSQLTPGILRLKSGIATLRFPTGAEMILEAPVHLELISAMRCRLLDGVALVEVPEAAIGFVVETPSGYAVDYGTRFAVRVDSTRGDSVFELIEGEIGVHHSATGEEIRLKEPHKEVTVSTESMHIRTEEDSAFVPSANTELVRIGTAGRSTSVLPNNKRHKFIDSEVLSVRKTENGKWDYRSFFEFDLTDVELKDVLSARLRLNLVPSRRGLVSRLSLINRFGVYGLTNPEKADWSVDATWEDSPSPEDGVLLGTFEIERSAQRGSFGIANDQLLEFLKNNSGKPVTLTLVRLTTQIEGKGPVLAHMFASDSHPEAVGPLLELTVKQSTER</sequence>
<dbReference type="OrthoDB" id="292867at2"/>
<dbReference type="Proteomes" id="UP000317243">
    <property type="component" value="Unassembled WGS sequence"/>
</dbReference>
<evidence type="ECO:0000256" key="1">
    <source>
        <dbReference type="SAM" id="Phobius"/>
    </source>
</evidence>
<dbReference type="GO" id="GO:0016989">
    <property type="term" value="F:sigma factor antagonist activity"/>
    <property type="evidence" value="ECO:0007669"/>
    <property type="project" value="TreeGrafter"/>
</dbReference>
<keyword evidence="1" id="KW-0472">Membrane</keyword>
<feature type="transmembrane region" description="Helical" evidence="1">
    <location>
        <begin position="73"/>
        <end position="93"/>
    </location>
</feature>
<organism evidence="2 3">
    <name type="scientific">Thalassoglobus neptunius</name>
    <dbReference type="NCBI Taxonomy" id="1938619"/>
    <lineage>
        <taxon>Bacteria</taxon>
        <taxon>Pseudomonadati</taxon>
        <taxon>Planctomycetota</taxon>
        <taxon>Planctomycetia</taxon>
        <taxon>Planctomycetales</taxon>
        <taxon>Planctomycetaceae</taxon>
        <taxon>Thalassoglobus</taxon>
    </lineage>
</organism>